<proteinExistence type="predicted"/>
<gene>
    <name evidence="1" type="ORF">DF286_12725</name>
</gene>
<evidence type="ECO:0000313" key="1">
    <source>
        <dbReference type="EMBL" id="PWG03643.1"/>
    </source>
</evidence>
<accession>A0A2U2J5M0</accession>
<dbReference type="InterPro" id="IPR027417">
    <property type="entry name" value="P-loop_NTPase"/>
</dbReference>
<protein>
    <recommendedName>
        <fullName evidence="3">Sulfotransferase family protein</fullName>
    </recommendedName>
</protein>
<name>A0A2U2J5M0_9SPHN</name>
<dbReference type="SUPFAM" id="SSF52540">
    <property type="entry name" value="P-loop containing nucleoside triphosphate hydrolases"/>
    <property type="match status" value="1"/>
</dbReference>
<comment type="caution">
    <text evidence="1">The sequence shown here is derived from an EMBL/GenBank/DDBJ whole genome shotgun (WGS) entry which is preliminary data.</text>
</comment>
<dbReference type="OrthoDB" id="3397773at2"/>
<evidence type="ECO:0008006" key="3">
    <source>
        <dbReference type="Google" id="ProtNLM"/>
    </source>
</evidence>
<organism evidence="1 2">
    <name type="scientific">Allosphingosinicella humi</name>
    <dbReference type="NCBI Taxonomy" id="2068657"/>
    <lineage>
        <taxon>Bacteria</taxon>
        <taxon>Pseudomonadati</taxon>
        <taxon>Pseudomonadota</taxon>
        <taxon>Alphaproteobacteria</taxon>
        <taxon>Sphingomonadales</taxon>
        <taxon>Sphingomonadaceae</taxon>
        <taxon>Allosphingosinicella</taxon>
    </lineage>
</organism>
<dbReference type="Proteomes" id="UP000245916">
    <property type="component" value="Unassembled WGS sequence"/>
</dbReference>
<evidence type="ECO:0000313" key="2">
    <source>
        <dbReference type="Proteomes" id="UP000245916"/>
    </source>
</evidence>
<keyword evidence="2" id="KW-1185">Reference proteome</keyword>
<reference evidence="1 2" key="1">
    <citation type="submission" date="2018-05" db="EMBL/GenBank/DDBJ databases">
        <title>Genome of Sphingosinicella humi QZX222.</title>
        <authorList>
            <person name="Qiao Z."/>
            <person name="Wang G."/>
        </authorList>
    </citation>
    <scope>NUCLEOTIDE SEQUENCE [LARGE SCALE GENOMIC DNA]</scope>
    <source>
        <strain evidence="1 2">QZX222</strain>
    </source>
</reference>
<dbReference type="Gene3D" id="3.40.50.300">
    <property type="entry name" value="P-loop containing nucleotide triphosphate hydrolases"/>
    <property type="match status" value="1"/>
</dbReference>
<dbReference type="AlphaFoldDB" id="A0A2U2J5M0"/>
<dbReference type="EMBL" id="QFFF01000001">
    <property type="protein sequence ID" value="PWG03643.1"/>
    <property type="molecule type" value="Genomic_DNA"/>
</dbReference>
<dbReference type="RefSeq" id="WP_109271782.1">
    <property type="nucleotide sequence ID" value="NZ_QFFF01000001.1"/>
</dbReference>
<sequence length="340" mass="37763">MIGRTPEWFPHQFDIANDRVALLRMSEADYRAASFLDQRALRPGAEMRVVEWQSLAAAVPSDARRDAQYIFHIGNVGSTLISRLLGELPAVLALREPLLLRAFAEMLGPVPPPAPWTDGKDRLDTLTALLSRSFRPEQRAIVKATSFTSEIADRLVPPGSRALFLFATPQHYLENILAGENSRQLLQIVSPSRLQRLQSRCSGFRADLDTLSEARKAALGWACEMTSLELNVSKLPSGDARWMDFDQFLADPARHFADIAAFFGHPVDAATARTICGGPLMRRYSKALEYEYSPELRREILAEARAMHGPAIKDALGWLDALASDYPPIAQAIRRARGEG</sequence>